<gene>
    <name evidence="8" type="ORF">H9950_03585</name>
</gene>
<dbReference type="SUPFAM" id="SSF51735">
    <property type="entry name" value="NAD(P)-binding Rossmann-fold domains"/>
    <property type="match status" value="1"/>
</dbReference>
<dbReference type="SUPFAM" id="SSF55347">
    <property type="entry name" value="Glyceraldehyde-3-phosphate dehydrogenase-like, C-terminal domain"/>
    <property type="match status" value="1"/>
</dbReference>
<protein>
    <submittedName>
        <fullName evidence="8">Gfo/Idh/MocA family oxidoreductase</fullName>
    </submittedName>
</protein>
<accession>A0A9D2HVP1</accession>
<evidence type="ECO:0000256" key="3">
    <source>
        <dbReference type="ARBA" id="ARBA00022801"/>
    </source>
</evidence>
<evidence type="ECO:0000256" key="5">
    <source>
        <dbReference type="ARBA" id="ARBA00023295"/>
    </source>
</evidence>
<comment type="cofactor">
    <cofactor evidence="1">
        <name>NAD(+)</name>
        <dbReference type="ChEBI" id="CHEBI:57540"/>
    </cofactor>
</comment>
<evidence type="ECO:0000256" key="4">
    <source>
        <dbReference type="ARBA" id="ARBA00023027"/>
    </source>
</evidence>
<dbReference type="GO" id="GO:0016798">
    <property type="term" value="F:hydrolase activity, acting on glycosyl bonds"/>
    <property type="evidence" value="ECO:0007669"/>
    <property type="project" value="UniProtKB-KW"/>
</dbReference>
<keyword evidence="5" id="KW-0326">Glycosidase</keyword>
<dbReference type="Gene3D" id="3.40.50.720">
    <property type="entry name" value="NAD(P)-binding Rossmann-like Domain"/>
    <property type="match status" value="1"/>
</dbReference>
<evidence type="ECO:0000313" key="8">
    <source>
        <dbReference type="EMBL" id="HJA85271.1"/>
    </source>
</evidence>
<dbReference type="AlphaFoldDB" id="A0A9D2HVP1"/>
<comment type="similarity">
    <text evidence="2">Belongs to the Gfo/Idh/MocA family. Glycosyl hydrolase 109 subfamily.</text>
</comment>
<feature type="domain" description="Glycosyl hydrolase 109 C-terminal" evidence="7">
    <location>
        <begin position="132"/>
        <end position="302"/>
    </location>
</feature>
<feature type="domain" description="Gfo/Idh/MocA-like oxidoreductase N-terminal" evidence="6">
    <location>
        <begin position="4"/>
        <end position="95"/>
    </location>
</feature>
<evidence type="ECO:0000259" key="7">
    <source>
        <dbReference type="Pfam" id="PF21252"/>
    </source>
</evidence>
<dbReference type="InterPro" id="IPR036291">
    <property type="entry name" value="NAD(P)-bd_dom_sf"/>
</dbReference>
<dbReference type="InterPro" id="IPR049303">
    <property type="entry name" value="Glyco_hydro_109_C"/>
</dbReference>
<keyword evidence="3" id="KW-0378">Hydrolase</keyword>
<dbReference type="Proteomes" id="UP000823862">
    <property type="component" value="Unassembled WGS sequence"/>
</dbReference>
<sequence length="380" mass="43148">MKQIRTACIGLGYRGRQLFTLLCRIPSFRLVAVADPCLEGKDLPDEVARYDRGPDDYLRMLDEQHPDLVVVASPWTFHLQHALHAVQAGCHVALEIKGGLAEGEYEPLSQLARQTRRCVLPLENTLFLREVLAVYTLVQAGVLGDLVYLRGGYRHDLRDLLLDDQGRLGNRANTESIWRARFYREANGDIYPTHGLAPLCLWAGINRGDRLRRLTSFASRSAGLLHRIRLLGGDEQVQVTMGDVVVTQLESEKGVLMSLIHDTTLPRPRSLDFEVQGTRGIWQGDTRRIYVEGDGQTETWQDDAPYVERYEHEYWKRWGTEALDADRHHKGMDYIMLRAVAEALLGGMPYPVTVDDLATWTAVTPLSCRSVRERRTVDFP</sequence>
<dbReference type="PANTHER" id="PTHR43818:SF1">
    <property type="entry name" value="GLYCOSYL HYDROLASE FAMILY 109 PROTEIN"/>
    <property type="match status" value="1"/>
</dbReference>
<reference evidence="8" key="1">
    <citation type="journal article" date="2021" name="PeerJ">
        <title>Extensive microbial diversity within the chicken gut microbiome revealed by metagenomics and culture.</title>
        <authorList>
            <person name="Gilroy R."/>
            <person name="Ravi A."/>
            <person name="Getino M."/>
            <person name="Pursley I."/>
            <person name="Horton D.L."/>
            <person name="Alikhan N.F."/>
            <person name="Baker D."/>
            <person name="Gharbi K."/>
            <person name="Hall N."/>
            <person name="Watson M."/>
            <person name="Adriaenssens E.M."/>
            <person name="Foster-Nyarko E."/>
            <person name="Jarju S."/>
            <person name="Secka A."/>
            <person name="Antonio M."/>
            <person name="Oren A."/>
            <person name="Chaudhuri R.R."/>
            <person name="La Ragione R."/>
            <person name="Hildebrand F."/>
            <person name="Pallen M.J."/>
        </authorList>
    </citation>
    <scope>NUCLEOTIDE SEQUENCE</scope>
    <source>
        <strain evidence="8">ChiHjej12B11-9795</strain>
    </source>
</reference>
<evidence type="ECO:0000256" key="1">
    <source>
        <dbReference type="ARBA" id="ARBA00001911"/>
    </source>
</evidence>
<proteinExistence type="inferred from homology"/>
<dbReference type="EMBL" id="DWZI01000020">
    <property type="protein sequence ID" value="HJA85271.1"/>
    <property type="molecule type" value="Genomic_DNA"/>
</dbReference>
<evidence type="ECO:0000259" key="6">
    <source>
        <dbReference type="Pfam" id="PF01408"/>
    </source>
</evidence>
<comment type="caution">
    <text evidence="8">The sequence shown here is derived from an EMBL/GenBank/DDBJ whole genome shotgun (WGS) entry which is preliminary data.</text>
</comment>
<dbReference type="Pfam" id="PF21252">
    <property type="entry name" value="Glyco_hydro_109_C"/>
    <property type="match status" value="1"/>
</dbReference>
<keyword evidence="4" id="KW-0520">NAD</keyword>
<name>A0A9D2HVP1_9BACE</name>
<dbReference type="PANTHER" id="PTHR43818">
    <property type="entry name" value="BCDNA.GH03377"/>
    <property type="match status" value="1"/>
</dbReference>
<dbReference type="GO" id="GO:0000166">
    <property type="term" value="F:nucleotide binding"/>
    <property type="evidence" value="ECO:0007669"/>
    <property type="project" value="InterPro"/>
</dbReference>
<evidence type="ECO:0000313" key="9">
    <source>
        <dbReference type="Proteomes" id="UP000823862"/>
    </source>
</evidence>
<dbReference type="Pfam" id="PF01408">
    <property type="entry name" value="GFO_IDH_MocA"/>
    <property type="match status" value="1"/>
</dbReference>
<dbReference type="Gene3D" id="3.30.360.10">
    <property type="entry name" value="Dihydrodipicolinate Reductase, domain 2"/>
    <property type="match status" value="1"/>
</dbReference>
<organism evidence="8 9">
    <name type="scientific">Candidatus Bacteroides avicola</name>
    <dbReference type="NCBI Taxonomy" id="2838468"/>
    <lineage>
        <taxon>Bacteria</taxon>
        <taxon>Pseudomonadati</taxon>
        <taxon>Bacteroidota</taxon>
        <taxon>Bacteroidia</taxon>
        <taxon>Bacteroidales</taxon>
        <taxon>Bacteroidaceae</taxon>
        <taxon>Bacteroides</taxon>
    </lineage>
</organism>
<dbReference type="InterPro" id="IPR050463">
    <property type="entry name" value="Gfo/Idh/MocA_oxidrdct_glycsds"/>
</dbReference>
<dbReference type="InterPro" id="IPR000683">
    <property type="entry name" value="Gfo/Idh/MocA-like_OxRdtase_N"/>
</dbReference>
<evidence type="ECO:0000256" key="2">
    <source>
        <dbReference type="ARBA" id="ARBA00009329"/>
    </source>
</evidence>
<reference evidence="8" key="2">
    <citation type="submission" date="2021-04" db="EMBL/GenBank/DDBJ databases">
        <authorList>
            <person name="Gilroy R."/>
        </authorList>
    </citation>
    <scope>NUCLEOTIDE SEQUENCE</scope>
    <source>
        <strain evidence="8">ChiHjej12B11-9795</strain>
    </source>
</reference>